<keyword evidence="8" id="KW-0460">Magnesium</keyword>
<keyword evidence="7 13" id="KW-0378">Hydrolase</keyword>
<dbReference type="AlphaFoldDB" id="A0A0G1ND78"/>
<comment type="catalytic activity">
    <reaction evidence="10">
        <text>8-oxo-dGTP + H2O = 8-oxo-dGMP + diphosphate + H(+)</text>
        <dbReference type="Rhea" id="RHEA:31575"/>
        <dbReference type="ChEBI" id="CHEBI:15377"/>
        <dbReference type="ChEBI" id="CHEBI:15378"/>
        <dbReference type="ChEBI" id="CHEBI:33019"/>
        <dbReference type="ChEBI" id="CHEBI:63224"/>
        <dbReference type="ChEBI" id="CHEBI:77896"/>
        <dbReference type="EC" id="3.6.1.55"/>
    </reaction>
</comment>
<accession>A0A0G1ND78</accession>
<keyword evidence="3" id="KW-0515">Mutator protein</keyword>
<evidence type="ECO:0000256" key="11">
    <source>
        <dbReference type="ARBA" id="ARBA00038905"/>
    </source>
</evidence>
<evidence type="ECO:0000256" key="7">
    <source>
        <dbReference type="ARBA" id="ARBA00022801"/>
    </source>
</evidence>
<comment type="caution">
    <text evidence="13">The sequence shown here is derived from an EMBL/GenBank/DDBJ whole genome shotgun (WGS) entry which is preliminary data.</text>
</comment>
<dbReference type="Gene3D" id="3.90.79.10">
    <property type="entry name" value="Nucleoside Triphosphate Pyrophosphohydrolase"/>
    <property type="match status" value="1"/>
</dbReference>
<gene>
    <name evidence="13" type="ORF">UW78_C0002G0005</name>
</gene>
<keyword evidence="4" id="KW-0235">DNA replication</keyword>
<sequence length="150" mass="17084">MPSKTTKKPAIAHFKDFIVLVTGVIIKPRNEILVVRRSTSSKTFPDFWQLPEGKIEFGEQPLETFKREITEELGCKPSRPKIVHALSLIYPFAGKKFHLLRIIITSKLIGKITLSSEHNEYKWIKLKDLGRIKNLVPGTKELVKSLPAIP</sequence>
<protein>
    <recommendedName>
        <fullName evidence="11">8-oxo-dGTP diphosphatase</fullName>
        <ecNumber evidence="11">3.6.1.55</ecNumber>
    </recommendedName>
</protein>
<dbReference type="GO" id="GO:0008413">
    <property type="term" value="F:8-oxo-7,8-dihydroguanosine triphosphate pyrophosphatase activity"/>
    <property type="evidence" value="ECO:0007669"/>
    <property type="project" value="TreeGrafter"/>
</dbReference>
<dbReference type="GO" id="GO:0044715">
    <property type="term" value="F:8-oxo-dGDP phosphatase activity"/>
    <property type="evidence" value="ECO:0007669"/>
    <property type="project" value="TreeGrafter"/>
</dbReference>
<dbReference type="PANTHER" id="PTHR47707">
    <property type="entry name" value="8-OXO-DGTP DIPHOSPHATASE"/>
    <property type="match status" value="1"/>
</dbReference>
<keyword evidence="9" id="KW-0234">DNA repair</keyword>
<evidence type="ECO:0000256" key="2">
    <source>
        <dbReference type="ARBA" id="ARBA00005582"/>
    </source>
</evidence>
<evidence type="ECO:0000256" key="1">
    <source>
        <dbReference type="ARBA" id="ARBA00001946"/>
    </source>
</evidence>
<evidence type="ECO:0000259" key="12">
    <source>
        <dbReference type="PROSITE" id="PS51462"/>
    </source>
</evidence>
<evidence type="ECO:0000256" key="5">
    <source>
        <dbReference type="ARBA" id="ARBA00022723"/>
    </source>
</evidence>
<dbReference type="InterPro" id="IPR000086">
    <property type="entry name" value="NUDIX_hydrolase_dom"/>
</dbReference>
<organism evidence="13 14">
    <name type="scientific">Candidatus Azambacteria bacterium GW2011_GWA1_44_9</name>
    <dbReference type="NCBI Taxonomy" id="1618610"/>
    <lineage>
        <taxon>Bacteria</taxon>
        <taxon>Candidatus Azamiibacteriota</taxon>
    </lineage>
</organism>
<dbReference type="InterPro" id="IPR020084">
    <property type="entry name" value="NUDIX_hydrolase_CS"/>
</dbReference>
<comment type="cofactor">
    <cofactor evidence="1">
        <name>Mg(2+)</name>
        <dbReference type="ChEBI" id="CHEBI:18420"/>
    </cofactor>
</comment>
<dbReference type="SUPFAM" id="SSF55811">
    <property type="entry name" value="Nudix"/>
    <property type="match status" value="1"/>
</dbReference>
<dbReference type="GO" id="GO:0044716">
    <property type="term" value="F:8-oxo-GDP phosphatase activity"/>
    <property type="evidence" value="ECO:0007669"/>
    <property type="project" value="TreeGrafter"/>
</dbReference>
<evidence type="ECO:0000256" key="9">
    <source>
        <dbReference type="ARBA" id="ARBA00023204"/>
    </source>
</evidence>
<reference evidence="13 14" key="1">
    <citation type="journal article" date="2015" name="Nature">
        <title>rRNA introns, odd ribosomes, and small enigmatic genomes across a large radiation of phyla.</title>
        <authorList>
            <person name="Brown C.T."/>
            <person name="Hug L.A."/>
            <person name="Thomas B.C."/>
            <person name="Sharon I."/>
            <person name="Castelle C.J."/>
            <person name="Singh A."/>
            <person name="Wilkins M.J."/>
            <person name="Williams K.H."/>
            <person name="Banfield J.F."/>
        </authorList>
    </citation>
    <scope>NUCLEOTIDE SEQUENCE [LARGE SCALE GENOMIC DNA]</scope>
</reference>
<dbReference type="PROSITE" id="PS51462">
    <property type="entry name" value="NUDIX"/>
    <property type="match status" value="1"/>
</dbReference>
<evidence type="ECO:0000313" key="14">
    <source>
        <dbReference type="Proteomes" id="UP000034595"/>
    </source>
</evidence>
<dbReference type="PANTHER" id="PTHR47707:SF1">
    <property type="entry name" value="NUDIX HYDROLASE FAMILY PROTEIN"/>
    <property type="match status" value="1"/>
</dbReference>
<name>A0A0G1ND78_9BACT</name>
<evidence type="ECO:0000256" key="6">
    <source>
        <dbReference type="ARBA" id="ARBA00022763"/>
    </source>
</evidence>
<dbReference type="InterPro" id="IPR047127">
    <property type="entry name" value="MutT-like"/>
</dbReference>
<dbReference type="PROSITE" id="PS00893">
    <property type="entry name" value="NUDIX_BOX"/>
    <property type="match status" value="1"/>
</dbReference>
<feature type="domain" description="Nudix hydrolase" evidence="12">
    <location>
        <begin position="16"/>
        <end position="148"/>
    </location>
</feature>
<dbReference type="GO" id="GO:0006281">
    <property type="term" value="P:DNA repair"/>
    <property type="evidence" value="ECO:0007669"/>
    <property type="project" value="UniProtKB-KW"/>
</dbReference>
<proteinExistence type="inferred from homology"/>
<dbReference type="GO" id="GO:0046872">
    <property type="term" value="F:metal ion binding"/>
    <property type="evidence" value="ECO:0007669"/>
    <property type="project" value="UniProtKB-KW"/>
</dbReference>
<comment type="similarity">
    <text evidence="2">Belongs to the Nudix hydrolase family.</text>
</comment>
<dbReference type="GO" id="GO:0035539">
    <property type="term" value="F:8-oxo-7,8-dihydrodeoxyguanosine triphosphate pyrophosphatase activity"/>
    <property type="evidence" value="ECO:0007669"/>
    <property type="project" value="UniProtKB-EC"/>
</dbReference>
<evidence type="ECO:0000313" key="13">
    <source>
        <dbReference type="EMBL" id="KKT82124.1"/>
    </source>
</evidence>
<keyword evidence="6" id="KW-0227">DNA damage</keyword>
<keyword evidence="5" id="KW-0479">Metal-binding</keyword>
<evidence type="ECO:0000256" key="4">
    <source>
        <dbReference type="ARBA" id="ARBA00022705"/>
    </source>
</evidence>
<evidence type="ECO:0000256" key="10">
    <source>
        <dbReference type="ARBA" id="ARBA00035861"/>
    </source>
</evidence>
<dbReference type="Proteomes" id="UP000034595">
    <property type="component" value="Unassembled WGS sequence"/>
</dbReference>
<evidence type="ECO:0000256" key="8">
    <source>
        <dbReference type="ARBA" id="ARBA00022842"/>
    </source>
</evidence>
<evidence type="ECO:0000256" key="3">
    <source>
        <dbReference type="ARBA" id="ARBA00022457"/>
    </source>
</evidence>
<dbReference type="InterPro" id="IPR015797">
    <property type="entry name" value="NUDIX_hydrolase-like_dom_sf"/>
</dbReference>
<dbReference type="GO" id="GO:0006260">
    <property type="term" value="P:DNA replication"/>
    <property type="evidence" value="ECO:0007669"/>
    <property type="project" value="UniProtKB-KW"/>
</dbReference>
<dbReference type="EMBL" id="LCJQ01000002">
    <property type="protein sequence ID" value="KKT82124.1"/>
    <property type="molecule type" value="Genomic_DNA"/>
</dbReference>
<dbReference type="Pfam" id="PF00293">
    <property type="entry name" value="NUDIX"/>
    <property type="match status" value="1"/>
</dbReference>
<dbReference type="EC" id="3.6.1.55" evidence="11"/>